<dbReference type="OrthoDB" id="9804286at2"/>
<evidence type="ECO:0000256" key="7">
    <source>
        <dbReference type="ARBA" id="ARBA00055169"/>
    </source>
</evidence>
<dbReference type="RefSeq" id="WP_103075535.1">
    <property type="nucleotide sequence ID" value="NZ_NPZB01000002.1"/>
</dbReference>
<organism evidence="15 16">
    <name type="scientific">Solilutibacter silvestris</name>
    <dbReference type="NCBI Taxonomy" id="1645665"/>
    <lineage>
        <taxon>Bacteria</taxon>
        <taxon>Pseudomonadati</taxon>
        <taxon>Pseudomonadota</taxon>
        <taxon>Gammaproteobacteria</taxon>
        <taxon>Lysobacterales</taxon>
        <taxon>Lysobacteraceae</taxon>
        <taxon>Solilutibacter</taxon>
    </lineage>
</organism>
<comment type="caution">
    <text evidence="15">The sequence shown here is derived from an EMBL/GenBank/DDBJ whole genome shotgun (WGS) entry which is preliminary data.</text>
</comment>
<keyword evidence="5" id="KW-0067">ATP-binding</keyword>
<dbReference type="GO" id="GO:0004792">
    <property type="term" value="F:thiosulfate-cyanide sulfurtransferase activity"/>
    <property type="evidence" value="ECO:0007669"/>
    <property type="project" value="TreeGrafter"/>
</dbReference>
<dbReference type="Pfam" id="PF00581">
    <property type="entry name" value="Rhodanese"/>
    <property type="match status" value="1"/>
</dbReference>
<dbReference type="GO" id="GO:0061605">
    <property type="term" value="F:molybdopterin-synthase adenylyltransferase activity"/>
    <property type="evidence" value="ECO:0007669"/>
    <property type="project" value="UniProtKB-EC"/>
</dbReference>
<evidence type="ECO:0000256" key="1">
    <source>
        <dbReference type="ARBA" id="ARBA00005046"/>
    </source>
</evidence>
<reference evidence="15 16" key="1">
    <citation type="submission" date="2017-08" db="EMBL/GenBank/DDBJ databases">
        <title>Lysobacter sylvestris genome.</title>
        <authorList>
            <person name="Zhang D.-C."/>
            <person name="Albuquerque L."/>
            <person name="Franca L."/>
            <person name="Froufe H.J.C."/>
            <person name="Barroso C."/>
            <person name="Egas C."/>
            <person name="Da Costa M."/>
            <person name="Margesin R."/>
        </authorList>
    </citation>
    <scope>NUCLEOTIDE SEQUENCE [LARGE SCALE GENOMIC DNA]</scope>
    <source>
        <strain evidence="15 16">AM20-91</strain>
    </source>
</reference>
<evidence type="ECO:0000256" key="4">
    <source>
        <dbReference type="ARBA" id="ARBA00022741"/>
    </source>
</evidence>
<dbReference type="EC" id="2.7.7.80" evidence="9"/>
<comment type="catalytic activity">
    <reaction evidence="6">
        <text>[molybdopterin-synthase sulfur-carrier protein]-C-terminal Gly-Gly + ATP + H(+) = [molybdopterin-synthase sulfur-carrier protein]-C-terminal Gly-Gly-AMP + diphosphate</text>
        <dbReference type="Rhea" id="RHEA:43616"/>
        <dbReference type="Rhea" id="RHEA-COMP:12159"/>
        <dbReference type="Rhea" id="RHEA-COMP:12202"/>
        <dbReference type="ChEBI" id="CHEBI:15378"/>
        <dbReference type="ChEBI" id="CHEBI:30616"/>
        <dbReference type="ChEBI" id="CHEBI:33019"/>
        <dbReference type="ChEBI" id="CHEBI:90618"/>
        <dbReference type="ChEBI" id="CHEBI:90778"/>
        <dbReference type="EC" id="2.7.7.80"/>
    </reaction>
</comment>
<evidence type="ECO:0000256" key="13">
    <source>
        <dbReference type="ARBA" id="ARBA00078531"/>
    </source>
</evidence>
<evidence type="ECO:0000256" key="6">
    <source>
        <dbReference type="ARBA" id="ARBA00052218"/>
    </source>
</evidence>
<sequence>MNVERIAPAEALRRVRGGVVLLDVRSDEERVLGMAAGAQGIVAADLLDTVAERFPDISTSLILICQRGQRSLATAEALQARGYRNIASIEGGTERWEAEDLPMQVTGEDPDFLDRYSRQIRLPQVGLEGQKKLQAATVVIIGAGGLGSPAAFYLAAAGIGRLRLIDDDVVDRSNLQRQILHANDRIGEAKVSSAQQALSALNPRTRIDAVNARIDATNVDALITDADVVLDGADNFPARHVLNDACLRLGKPLVYGAVQRFEGQVSVFDAGRQRGVAPCYRCLFPEAPDDAPNCAEAGVLGVLPGVIGMLQATEAIKLILGIGAPLVGRMLSFDALAMRFRETRIPVDPECPACGSAGR</sequence>
<dbReference type="GO" id="GO:0005524">
    <property type="term" value="F:ATP binding"/>
    <property type="evidence" value="ECO:0007669"/>
    <property type="project" value="UniProtKB-KW"/>
</dbReference>
<evidence type="ECO:0000256" key="3">
    <source>
        <dbReference type="ARBA" id="ARBA00022679"/>
    </source>
</evidence>
<dbReference type="CDD" id="cd00158">
    <property type="entry name" value="RHOD"/>
    <property type="match status" value="1"/>
</dbReference>
<dbReference type="Proteomes" id="UP000236220">
    <property type="component" value="Unassembled WGS sequence"/>
</dbReference>
<name>A0A2K1PYL3_9GAMM</name>
<feature type="domain" description="Rhodanese" evidence="14">
    <location>
        <begin position="15"/>
        <end position="105"/>
    </location>
</feature>
<dbReference type="GO" id="GO:0008146">
    <property type="term" value="F:sulfotransferase activity"/>
    <property type="evidence" value="ECO:0007669"/>
    <property type="project" value="TreeGrafter"/>
</dbReference>
<evidence type="ECO:0000313" key="16">
    <source>
        <dbReference type="Proteomes" id="UP000236220"/>
    </source>
</evidence>
<dbReference type="PROSITE" id="PS50206">
    <property type="entry name" value="RHODANESE_3"/>
    <property type="match status" value="1"/>
</dbReference>
<dbReference type="PANTHER" id="PTHR10953">
    <property type="entry name" value="UBIQUITIN-ACTIVATING ENZYME E1"/>
    <property type="match status" value="1"/>
</dbReference>
<gene>
    <name evidence="15" type="ORF">Lysil_2061</name>
</gene>
<dbReference type="InterPro" id="IPR001763">
    <property type="entry name" value="Rhodanese-like_dom"/>
</dbReference>
<dbReference type="InterPro" id="IPR036873">
    <property type="entry name" value="Rhodanese-like_dom_sf"/>
</dbReference>
<comment type="similarity">
    <text evidence="2">Belongs to the HesA/MoeB/ThiF family.</text>
</comment>
<dbReference type="Gene3D" id="3.40.250.10">
    <property type="entry name" value="Rhodanese-like domain"/>
    <property type="match status" value="1"/>
</dbReference>
<dbReference type="Pfam" id="PF00899">
    <property type="entry name" value="ThiF"/>
    <property type="match status" value="1"/>
</dbReference>
<keyword evidence="16" id="KW-1185">Reference proteome</keyword>
<evidence type="ECO:0000256" key="2">
    <source>
        <dbReference type="ARBA" id="ARBA00009919"/>
    </source>
</evidence>
<dbReference type="FunFam" id="3.40.50.720:FF:000033">
    <property type="entry name" value="Adenylyltransferase and sulfurtransferase MOCS3"/>
    <property type="match status" value="1"/>
</dbReference>
<dbReference type="SUPFAM" id="SSF52821">
    <property type="entry name" value="Rhodanese/Cell cycle control phosphatase"/>
    <property type="match status" value="1"/>
</dbReference>
<comment type="pathway">
    <text evidence="1">Cofactor biosynthesis; molybdopterin biosynthesis.</text>
</comment>
<comment type="subunit">
    <text evidence="8">Homodimer. Forms a stable heterotetrameric complex of 2 MoeB and 2 MoaD during adenylation of MoaD.</text>
</comment>
<dbReference type="AlphaFoldDB" id="A0A2K1PYL3"/>
<dbReference type="EMBL" id="NPZB01000002">
    <property type="protein sequence ID" value="PNS07885.1"/>
    <property type="molecule type" value="Genomic_DNA"/>
</dbReference>
<dbReference type="Gene3D" id="3.40.50.720">
    <property type="entry name" value="NAD(P)-binding Rossmann-like Domain"/>
    <property type="match status" value="1"/>
</dbReference>
<dbReference type="SMART" id="SM00450">
    <property type="entry name" value="RHOD"/>
    <property type="match status" value="1"/>
</dbReference>
<keyword evidence="4" id="KW-0547">Nucleotide-binding</keyword>
<dbReference type="InterPro" id="IPR045886">
    <property type="entry name" value="ThiF/MoeB/HesA"/>
</dbReference>
<evidence type="ECO:0000256" key="9">
    <source>
        <dbReference type="ARBA" id="ARBA00066884"/>
    </source>
</evidence>
<protein>
    <recommendedName>
        <fullName evidence="10">Molybdopterin-synthase adenylyltransferase</fullName>
        <ecNumber evidence="9">2.7.7.80</ecNumber>
    </recommendedName>
    <alternativeName>
        <fullName evidence="13">MoaD protein adenylase</fullName>
    </alternativeName>
    <alternativeName>
        <fullName evidence="11">Molybdopterin-converting factor subunit 1 adenylase</fullName>
    </alternativeName>
    <alternativeName>
        <fullName evidence="12">Sulfur carrier protein MoaD adenylyltransferase</fullName>
    </alternativeName>
</protein>
<dbReference type="GO" id="GO:0005829">
    <property type="term" value="C:cytosol"/>
    <property type="evidence" value="ECO:0007669"/>
    <property type="project" value="TreeGrafter"/>
</dbReference>
<dbReference type="InterPro" id="IPR035985">
    <property type="entry name" value="Ubiquitin-activating_enz"/>
</dbReference>
<evidence type="ECO:0000259" key="14">
    <source>
        <dbReference type="PROSITE" id="PS50206"/>
    </source>
</evidence>
<comment type="function">
    <text evidence="7">Catalyzes the adenylation by ATP of the carboxyl group of the C-terminal glycine of sulfur carrier protein MoaD.</text>
</comment>
<evidence type="ECO:0000256" key="11">
    <source>
        <dbReference type="ARBA" id="ARBA00075110"/>
    </source>
</evidence>
<keyword evidence="3" id="KW-0808">Transferase</keyword>
<dbReference type="NCBIfam" id="NF006444">
    <property type="entry name" value="PRK08762.1"/>
    <property type="match status" value="1"/>
</dbReference>
<dbReference type="NCBIfam" id="NF004281">
    <property type="entry name" value="PRK05690.1"/>
    <property type="match status" value="1"/>
</dbReference>
<proteinExistence type="inferred from homology"/>
<evidence type="ECO:0000256" key="12">
    <source>
        <dbReference type="ARBA" id="ARBA00075328"/>
    </source>
</evidence>
<dbReference type="InterPro" id="IPR000594">
    <property type="entry name" value="ThiF_NAD_FAD-bd"/>
</dbReference>
<dbReference type="CDD" id="cd00757">
    <property type="entry name" value="ThiF_MoeB_HesA_family"/>
    <property type="match status" value="1"/>
</dbReference>
<evidence type="ECO:0000256" key="10">
    <source>
        <dbReference type="ARBA" id="ARBA00073635"/>
    </source>
</evidence>
<dbReference type="PANTHER" id="PTHR10953:SF102">
    <property type="entry name" value="ADENYLYLTRANSFERASE AND SULFURTRANSFERASE MOCS3"/>
    <property type="match status" value="1"/>
</dbReference>
<accession>A0A2K1PYL3</accession>
<dbReference type="SUPFAM" id="SSF69572">
    <property type="entry name" value="Activating enzymes of the ubiquitin-like proteins"/>
    <property type="match status" value="1"/>
</dbReference>
<dbReference type="GO" id="GO:0008641">
    <property type="term" value="F:ubiquitin-like modifier activating enzyme activity"/>
    <property type="evidence" value="ECO:0007669"/>
    <property type="project" value="InterPro"/>
</dbReference>
<evidence type="ECO:0000313" key="15">
    <source>
        <dbReference type="EMBL" id="PNS07885.1"/>
    </source>
</evidence>
<evidence type="ECO:0000256" key="8">
    <source>
        <dbReference type="ARBA" id="ARBA00063809"/>
    </source>
</evidence>
<evidence type="ECO:0000256" key="5">
    <source>
        <dbReference type="ARBA" id="ARBA00022840"/>
    </source>
</evidence>